<feature type="region of interest" description="Disordered" evidence="1">
    <location>
        <begin position="135"/>
        <end position="167"/>
    </location>
</feature>
<organism evidence="2">
    <name type="scientific">Sarcoptes scabiei</name>
    <name type="common">Itch mite</name>
    <name type="synonym">Acarus scabiei</name>
    <dbReference type="NCBI Taxonomy" id="52283"/>
    <lineage>
        <taxon>Eukaryota</taxon>
        <taxon>Metazoa</taxon>
        <taxon>Ecdysozoa</taxon>
        <taxon>Arthropoda</taxon>
        <taxon>Chelicerata</taxon>
        <taxon>Arachnida</taxon>
        <taxon>Acari</taxon>
        <taxon>Acariformes</taxon>
        <taxon>Sarcoptiformes</taxon>
        <taxon>Astigmata</taxon>
        <taxon>Psoroptidia</taxon>
        <taxon>Sarcoptoidea</taxon>
        <taxon>Sarcoptidae</taxon>
        <taxon>Sarcoptinae</taxon>
        <taxon>Sarcoptes</taxon>
    </lineage>
</organism>
<protein>
    <submittedName>
        <fullName evidence="2 3">Uncharacterized protein</fullName>
    </submittedName>
</protein>
<reference evidence="2" key="2">
    <citation type="submission" date="2020-01" db="EMBL/GenBank/DDBJ databases">
        <authorList>
            <person name="Korhonen P.K.K."/>
            <person name="Guangxu M.G."/>
            <person name="Wang T.W."/>
            <person name="Stroehlein A.J.S."/>
            <person name="Young N.D."/>
            <person name="Ang C.-S.A."/>
            <person name="Fernando D.W.F."/>
            <person name="Lu H.L."/>
            <person name="Taylor S.T."/>
            <person name="Ehtesham M.E.M."/>
            <person name="Najaraj S.H.N."/>
            <person name="Harsha G.H.G."/>
            <person name="Madugundu A.M."/>
            <person name="Renuse S.R."/>
            <person name="Holt D.H."/>
            <person name="Pandey A.P."/>
            <person name="Papenfuss A.P."/>
            <person name="Gasser R.B.G."/>
            <person name="Fischer K.F."/>
        </authorList>
    </citation>
    <scope>NUCLEOTIDE SEQUENCE</scope>
    <source>
        <strain evidence="2">SSS_KF_BRIS2020</strain>
    </source>
</reference>
<dbReference type="OrthoDB" id="10642297at2759"/>
<evidence type="ECO:0000313" key="4">
    <source>
        <dbReference type="Proteomes" id="UP000070412"/>
    </source>
</evidence>
<evidence type="ECO:0000256" key="1">
    <source>
        <dbReference type="SAM" id="MobiDB-lite"/>
    </source>
</evidence>
<name>A0A834R892_SARSC</name>
<sequence>MRNQTKLVSGEKNMKLLRNCFNSKPFVMVSNENHYPKSSSFNNNQNHRRKLLMRPVVASFGPRVTKNSIRSLASLLPSSPIRLIDEVDVAIIKNYVPKSSNEKINSSMRKNSPQTSDEEIVIKIAECYSSTNYNGNGDSASESNESSSTSSLSTASSSSSSKLSTIESRSNARLLRNLNKTNHSNQNPKEIGLMKKAKQRKNSIEIIRNSDTIVFNRSDRRFKRLHNDFNKICCQICQRKLPRSLENIRLHYRIAHNFLFIQTESDILLTRKHNDRQCFNFCCLTCLRKFTNFDNVINHRCKIASSKKNPESTDCESSPSTAPRPTSIDLLETNKNIKMDQPELVIDYESQEEFFRNLGLIRKSRDRIPCPHIQTKTPGTDRYLQQSKIEITNTLGSQINDRRQISSKPYLKLTSLNETDILIRKTSVQKLNQHHHLNCSKIQMPKILSYDSEDIVVTKIRTY</sequence>
<keyword evidence="4" id="KW-1185">Reference proteome</keyword>
<feature type="compositionally biased region" description="Low complexity" evidence="1">
    <location>
        <begin position="139"/>
        <end position="167"/>
    </location>
</feature>
<dbReference type="EMBL" id="WVUK01000058">
    <property type="protein sequence ID" value="KAF7492002.1"/>
    <property type="molecule type" value="Genomic_DNA"/>
</dbReference>
<dbReference type="EnsemblMetazoa" id="SSS_863s_mrna">
    <property type="protein sequence ID" value="KAF7492002.1"/>
    <property type="gene ID" value="SSS_863"/>
</dbReference>
<evidence type="ECO:0000313" key="3">
    <source>
        <dbReference type="EnsemblMetazoa" id="KAF7492002.1"/>
    </source>
</evidence>
<feature type="region of interest" description="Disordered" evidence="1">
    <location>
        <begin position="307"/>
        <end position="327"/>
    </location>
</feature>
<gene>
    <name evidence="2" type="ORF">SSS_863</name>
</gene>
<accession>A0A834R892</accession>
<reference evidence="3" key="3">
    <citation type="submission" date="2022-06" db="UniProtKB">
        <authorList>
            <consortium name="EnsemblMetazoa"/>
        </authorList>
    </citation>
    <scope>IDENTIFICATION</scope>
</reference>
<dbReference type="AlphaFoldDB" id="A0A834R892"/>
<evidence type="ECO:0000313" key="2">
    <source>
        <dbReference type="EMBL" id="KAF7492002.1"/>
    </source>
</evidence>
<dbReference type="Proteomes" id="UP000070412">
    <property type="component" value="Unassembled WGS sequence"/>
</dbReference>
<proteinExistence type="predicted"/>
<feature type="compositionally biased region" description="Polar residues" evidence="1">
    <location>
        <begin position="315"/>
        <end position="324"/>
    </location>
</feature>
<reference evidence="4" key="1">
    <citation type="journal article" date="2020" name="PLoS Negl. Trop. Dis.">
        <title>High-quality nuclear genome for Sarcoptes scabiei-A critical resource for a neglected parasite.</title>
        <authorList>
            <person name="Korhonen P.K."/>
            <person name="Gasser R.B."/>
            <person name="Ma G."/>
            <person name="Wang T."/>
            <person name="Stroehlein A.J."/>
            <person name="Young N.D."/>
            <person name="Ang C.S."/>
            <person name="Fernando D.D."/>
            <person name="Lu H.C."/>
            <person name="Taylor S."/>
            <person name="Reynolds S.L."/>
            <person name="Mofiz E."/>
            <person name="Najaraj S.H."/>
            <person name="Gowda H."/>
            <person name="Madugundu A."/>
            <person name="Renuse S."/>
            <person name="Holt D."/>
            <person name="Pandey A."/>
            <person name="Papenfuss A.T."/>
            <person name="Fischer K."/>
        </authorList>
    </citation>
    <scope>NUCLEOTIDE SEQUENCE [LARGE SCALE GENOMIC DNA]</scope>
</reference>